<name>A0A132P9A9_ENTFC</name>
<comment type="caution">
    <text evidence="1">The sequence shown here is derived from an EMBL/GenBank/DDBJ whole genome shotgun (WGS) entry which is preliminary data.</text>
</comment>
<gene>
    <name evidence="1" type="ORF">AWT83_10575</name>
</gene>
<sequence>MNLTFENVLKKNFELVYEIPKEVGERYEELTSFSRGRDFNKEIRDYISDFVDRFSEFLTQENEQQLNERLVKYNKLIVELKSNILRATTIPSVMICGPANYPSRKKQKEEERIHQLESELYSNTGKHARFIENSRKMFDPVLIDQREIIQKKRKETANENGWVTFYKEIDHEEISGYGMDLEGDRIYITTNGKPSDEIRALLKKAALRWSPKNQRWQRILTVNAINSINRNVMNQLELPEMEDSE</sequence>
<dbReference type="RefSeq" id="WP_002317596.1">
    <property type="nucleotide sequence ID" value="NZ_JARGDB010000186.1"/>
</dbReference>
<dbReference type="Proteomes" id="UP000070452">
    <property type="component" value="Unassembled WGS sequence"/>
</dbReference>
<proteinExistence type="predicted"/>
<protein>
    <submittedName>
        <fullName evidence="1">Uncharacterized protein</fullName>
    </submittedName>
</protein>
<organism evidence="1 2">
    <name type="scientific">Enterococcus faecium</name>
    <name type="common">Streptococcus faecium</name>
    <dbReference type="NCBI Taxonomy" id="1352"/>
    <lineage>
        <taxon>Bacteria</taxon>
        <taxon>Bacillati</taxon>
        <taxon>Bacillota</taxon>
        <taxon>Bacilli</taxon>
        <taxon>Lactobacillales</taxon>
        <taxon>Enterococcaceae</taxon>
        <taxon>Enterococcus</taxon>
    </lineage>
</organism>
<evidence type="ECO:0000313" key="2">
    <source>
        <dbReference type="Proteomes" id="UP000070452"/>
    </source>
</evidence>
<dbReference type="AlphaFoldDB" id="A0A132P9A9"/>
<reference evidence="1 2" key="1">
    <citation type="submission" date="2016-01" db="EMBL/GenBank/DDBJ databases">
        <title>Molecular Mechanisms for transfer of large genomic segments between Enterococcus faecium strains.</title>
        <authorList>
            <person name="Garcia-Solache M.A."/>
            <person name="Lebreton F."/>
            <person name="Mclaughlin R.E."/>
            <person name="Whiteaker J.D."/>
            <person name="Gilmore M.S."/>
            <person name="Rice L.B."/>
        </authorList>
    </citation>
    <scope>NUCLEOTIDE SEQUENCE [LARGE SCALE GENOMIC DNA]</scope>
    <source>
        <strain evidence="1 2">D344RRF x C68</strain>
    </source>
</reference>
<evidence type="ECO:0000313" key="1">
    <source>
        <dbReference type="EMBL" id="KWX18890.1"/>
    </source>
</evidence>
<dbReference type="EMBL" id="LRHK01000001">
    <property type="protein sequence ID" value="KWX18890.1"/>
    <property type="molecule type" value="Genomic_DNA"/>
</dbReference>
<accession>A0A132P9A9</accession>